<dbReference type="AlphaFoldDB" id="A0A1R3GZV0"/>
<name>A0A1R3GZV0_9ROSI</name>
<organism evidence="2 3">
    <name type="scientific">Corchorus olitorius</name>
    <dbReference type="NCBI Taxonomy" id="93759"/>
    <lineage>
        <taxon>Eukaryota</taxon>
        <taxon>Viridiplantae</taxon>
        <taxon>Streptophyta</taxon>
        <taxon>Embryophyta</taxon>
        <taxon>Tracheophyta</taxon>
        <taxon>Spermatophyta</taxon>
        <taxon>Magnoliopsida</taxon>
        <taxon>eudicotyledons</taxon>
        <taxon>Gunneridae</taxon>
        <taxon>Pentapetalae</taxon>
        <taxon>rosids</taxon>
        <taxon>malvids</taxon>
        <taxon>Malvales</taxon>
        <taxon>Malvaceae</taxon>
        <taxon>Grewioideae</taxon>
        <taxon>Apeibeae</taxon>
        <taxon>Corchorus</taxon>
    </lineage>
</organism>
<protein>
    <submittedName>
        <fullName evidence="2">Uncharacterized protein</fullName>
    </submittedName>
</protein>
<evidence type="ECO:0000313" key="2">
    <source>
        <dbReference type="EMBL" id="OMO63613.1"/>
    </source>
</evidence>
<reference evidence="3" key="1">
    <citation type="submission" date="2013-09" db="EMBL/GenBank/DDBJ databases">
        <title>Corchorus olitorius genome sequencing.</title>
        <authorList>
            <person name="Alam M."/>
            <person name="Haque M.S."/>
            <person name="Islam M.S."/>
            <person name="Emdad E.M."/>
            <person name="Islam M.M."/>
            <person name="Ahmed B."/>
            <person name="Halim A."/>
            <person name="Hossen Q.M.M."/>
            <person name="Hossain M.Z."/>
            <person name="Ahmed R."/>
            <person name="Khan M.M."/>
            <person name="Islam R."/>
            <person name="Rashid M.M."/>
            <person name="Khan S.A."/>
            <person name="Rahman M.S."/>
            <person name="Alam M."/>
            <person name="Yahiya A.S."/>
            <person name="Khan M.S."/>
            <person name="Azam M.S."/>
            <person name="Haque T."/>
            <person name="Lashkar M.Z.H."/>
            <person name="Akhand A.I."/>
            <person name="Morshed G."/>
            <person name="Roy S."/>
            <person name="Uddin K.S."/>
            <person name="Rabeya T."/>
            <person name="Hossain A.S."/>
            <person name="Chowdhury A."/>
            <person name="Snigdha A.R."/>
            <person name="Mortoza M.S."/>
            <person name="Matin S.A."/>
            <person name="Hoque S.M.E."/>
            <person name="Islam M.K."/>
            <person name="Roy D.K."/>
            <person name="Haider R."/>
            <person name="Moosa M.M."/>
            <person name="Elias S.M."/>
            <person name="Hasan A.M."/>
            <person name="Jahan S."/>
            <person name="Shafiuddin M."/>
            <person name="Mahmood N."/>
            <person name="Shommy N.S."/>
        </authorList>
    </citation>
    <scope>NUCLEOTIDE SEQUENCE [LARGE SCALE GENOMIC DNA]</scope>
    <source>
        <strain evidence="3">cv. O-4</strain>
    </source>
</reference>
<keyword evidence="3" id="KW-1185">Reference proteome</keyword>
<dbReference type="PANTHER" id="PTHR48248:SF5">
    <property type="entry name" value="UVR DOMAIN-CONTAINING PROTEIN"/>
    <property type="match status" value="1"/>
</dbReference>
<feature type="coiled-coil region" evidence="1">
    <location>
        <begin position="45"/>
        <end position="72"/>
    </location>
</feature>
<dbReference type="Proteomes" id="UP000187203">
    <property type="component" value="Unassembled WGS sequence"/>
</dbReference>
<proteinExistence type="predicted"/>
<evidence type="ECO:0000256" key="1">
    <source>
        <dbReference type="SAM" id="Coils"/>
    </source>
</evidence>
<accession>A0A1R3GZV0</accession>
<sequence>MASLLVIKKTSPFIIAALIFRFPRRRKYTQMEEVSLEQEIIKQGQTQVQDKLKAIEDECEQLRRETALIIKQSAKTQMRLALMFQILKARQNNDFSLAAQLTQALRQLIAEQNA</sequence>
<comment type="caution">
    <text evidence="2">The sequence shown here is derived from an EMBL/GenBank/DDBJ whole genome shotgun (WGS) entry which is preliminary data.</text>
</comment>
<gene>
    <name evidence="2" type="ORF">COLO4_32290</name>
</gene>
<evidence type="ECO:0000313" key="3">
    <source>
        <dbReference type="Proteomes" id="UP000187203"/>
    </source>
</evidence>
<dbReference type="PANTHER" id="PTHR48248">
    <property type="entry name" value="UVR DOMAIN-CONTAINING PROTEIN"/>
    <property type="match status" value="1"/>
</dbReference>
<keyword evidence="1" id="KW-0175">Coiled coil</keyword>
<dbReference type="OrthoDB" id="10487027at2759"/>
<dbReference type="EMBL" id="AWUE01021094">
    <property type="protein sequence ID" value="OMO63613.1"/>
    <property type="molecule type" value="Genomic_DNA"/>
</dbReference>